<sequence>MCGGVEARDAEKSYKVYFPSPKAAIPVLGQGGEDLGWVRWGRRKGEPGASPEGGWAKLETIERGGWERYKPQRVFGMVQGYMEKDAARTSHWFDVEPGHALQCLLVGEGDDRRLYVVTSSPPSEYSWIHDRWPLVSPLPH</sequence>
<keyword evidence="2" id="KW-1185">Reference proteome</keyword>
<dbReference type="OrthoDB" id="6717632at2"/>
<dbReference type="SUPFAM" id="SSF143081">
    <property type="entry name" value="BB1717-like"/>
    <property type="match status" value="1"/>
</dbReference>
<evidence type="ECO:0000313" key="2">
    <source>
        <dbReference type="Proteomes" id="UP000269774"/>
    </source>
</evidence>
<comment type="caution">
    <text evidence="1">The sequence shown here is derived from an EMBL/GenBank/DDBJ whole genome shotgun (WGS) entry which is preliminary data.</text>
</comment>
<dbReference type="RefSeq" id="WP_122168657.1">
    <property type="nucleotide sequence ID" value="NZ_CP180504.1"/>
</dbReference>
<dbReference type="Proteomes" id="UP000269774">
    <property type="component" value="Unassembled WGS sequence"/>
</dbReference>
<name>A0A3M2HGS7_9GAMM</name>
<proteinExistence type="predicted"/>
<dbReference type="AlphaFoldDB" id="A0A3M2HGS7"/>
<accession>A0A3M2HGS7</accession>
<reference evidence="1 2" key="1">
    <citation type="submission" date="2018-10" db="EMBL/GenBank/DDBJ databases">
        <title>Pseudomonas zhaodongensis NEAU-ST5-21(T) genome.</title>
        <authorList>
            <person name="Peng J."/>
            <person name="Liu Z.-P."/>
        </authorList>
    </citation>
    <scope>NUCLEOTIDE SEQUENCE [LARGE SCALE GENOMIC DNA]</scope>
    <source>
        <strain evidence="1 2">NEAU-ST5-21</strain>
    </source>
</reference>
<evidence type="ECO:0000313" key="1">
    <source>
        <dbReference type="EMBL" id="RMH87635.1"/>
    </source>
</evidence>
<dbReference type="InterPro" id="IPR036590">
    <property type="entry name" value="SRAP-like"/>
</dbReference>
<protein>
    <submittedName>
        <fullName evidence="1">Uncharacterized protein</fullName>
    </submittedName>
</protein>
<dbReference type="EMBL" id="RFFM01000009">
    <property type="protein sequence ID" value="RMH87635.1"/>
    <property type="molecule type" value="Genomic_DNA"/>
</dbReference>
<gene>
    <name evidence="1" type="ORF">EA797_20490</name>
</gene>
<organism evidence="1 2">
    <name type="scientific">Stutzerimonas zhaodongensis</name>
    <dbReference type="NCBI Taxonomy" id="1176257"/>
    <lineage>
        <taxon>Bacteria</taxon>
        <taxon>Pseudomonadati</taxon>
        <taxon>Pseudomonadota</taxon>
        <taxon>Gammaproteobacteria</taxon>
        <taxon>Pseudomonadales</taxon>
        <taxon>Pseudomonadaceae</taxon>
        <taxon>Stutzerimonas</taxon>
    </lineage>
</organism>